<evidence type="ECO:0000256" key="8">
    <source>
        <dbReference type="ARBA" id="ARBA00022741"/>
    </source>
</evidence>
<dbReference type="Gene3D" id="3.10.310.40">
    <property type="match status" value="1"/>
</dbReference>
<comment type="similarity">
    <text evidence="2">Belongs to the class-II aminoacyl-tRNA synthetase family.</text>
</comment>
<evidence type="ECO:0000256" key="13">
    <source>
        <dbReference type="ARBA" id="ARBA00023146"/>
    </source>
</evidence>
<evidence type="ECO:0000256" key="10">
    <source>
        <dbReference type="ARBA" id="ARBA00022840"/>
    </source>
</evidence>
<keyword evidence="6" id="KW-0436">Ligase</keyword>
<evidence type="ECO:0000256" key="4">
    <source>
        <dbReference type="ARBA" id="ARBA00017959"/>
    </source>
</evidence>
<keyword evidence="9" id="KW-0862">Zinc</keyword>
<dbReference type="InterPro" id="IPR003156">
    <property type="entry name" value="DHHA1_dom"/>
</dbReference>
<dbReference type="InterPro" id="IPR045864">
    <property type="entry name" value="aa-tRNA-synth_II/BPL/LPL"/>
</dbReference>
<dbReference type="FunFam" id="3.30.980.10:FF:000004">
    <property type="entry name" value="Alanine--tRNA ligase, cytoplasmic"/>
    <property type="match status" value="1"/>
</dbReference>
<comment type="cofactor">
    <cofactor evidence="1">
        <name>Zn(2+)</name>
        <dbReference type="ChEBI" id="CHEBI:29105"/>
    </cofactor>
</comment>
<evidence type="ECO:0000256" key="9">
    <source>
        <dbReference type="ARBA" id="ARBA00022833"/>
    </source>
</evidence>
<dbReference type="PRINTS" id="PR00980">
    <property type="entry name" value="TRNASYNTHALA"/>
</dbReference>
<name>A0A381VRE3_9ZZZZ</name>
<dbReference type="FunFam" id="3.30.930.10:FF:000004">
    <property type="entry name" value="Alanine--tRNA ligase"/>
    <property type="match status" value="1"/>
</dbReference>
<dbReference type="PANTHER" id="PTHR11777">
    <property type="entry name" value="ALANYL-TRNA SYNTHETASE"/>
    <property type="match status" value="1"/>
</dbReference>
<dbReference type="GO" id="GO:0046872">
    <property type="term" value="F:metal ion binding"/>
    <property type="evidence" value="ECO:0007669"/>
    <property type="project" value="UniProtKB-KW"/>
</dbReference>
<dbReference type="InterPro" id="IPR018165">
    <property type="entry name" value="Ala-tRNA-synth_IIc_core"/>
</dbReference>
<evidence type="ECO:0000256" key="12">
    <source>
        <dbReference type="ARBA" id="ARBA00022917"/>
    </source>
</evidence>
<dbReference type="EMBL" id="UINC01009439">
    <property type="protein sequence ID" value="SVA42338.1"/>
    <property type="molecule type" value="Genomic_DNA"/>
</dbReference>
<dbReference type="PANTHER" id="PTHR11777:SF9">
    <property type="entry name" value="ALANINE--TRNA LIGASE, CYTOPLASMIC"/>
    <property type="match status" value="1"/>
</dbReference>
<sequence length="860" mass="95434">MKTSEIRNQFFDFFTDKGHTYVRSAPLVPKDDPTLLFINAGMNQFKNIFLEKEKPKHLRVVNSQKCIRVSGKHNDLEEVGIDTFHHTFFEMLGNWSFGDYYKAEAIQWAWELFTEVWGLEKDRLWATVYKDDDEADELWKKVTNIAPERVLRFGKKDNFWEMGETGPCGPCSEIHYYVGEDPSKQSADGINSSDQYWELWNLVFIQNNRLPDGTLDELPKKHVDTGAGLERIAAVLQGKTSNYDTDLFQSIIKVQEKKLGVKYKDDLVGHRAIADHVRMLSFSIADGVLPSNEGRGYVARRILRRAARFGHCMGREEPFLSSLVGTVVELMSEAFPELVEKQTHIEKVIEAEEVGFNETLDRGLEQFGNIVNDLSGKTISGKEAFKLYDTFGFPVDLTVQMAREKGLSVDIEGFDKAMGEQRTKARSEGKFNLDVSHKEWTTVTKGDDSEFLGYNDLSSESTIRRYHCTNGTVLMILDQTPFYGEQGGQVGDTGSLTGDGFTIRVTNTVIDGDSHVHVGEYAEGDSINGETVTAQVDNVRRENIKKNHTATHLLHKALKKVLGDHVQQAGSLVHPDYLRFDLTHYQKIAPEELQKIEAIINSEILKNTVLDITVKDYDKAKKDGAEAIFEEKYGDEVRVITIGEFSKELCGGTHVGQTGEIGFFKVTEESALSSGVRRIVAMTGPGAVDYTVSGFESLEAIKGLLNCSVEEVVQRVETLVSQRKKLEKELKKQRFSTGGDQLASVVQSAQSVDGKNLAIARVEADDMEHLKSLGDQLRSLLKSGVGVIGAVLDGKPSIAFVVTDDLVKTGIKATDFVKKVGKELGGGGGGKPHLATAGGKDPKRLDGALKAAKKLITANL</sequence>
<evidence type="ECO:0000256" key="3">
    <source>
        <dbReference type="ARBA" id="ARBA00013168"/>
    </source>
</evidence>
<keyword evidence="5" id="KW-0820">tRNA-binding</keyword>
<dbReference type="Gene3D" id="6.10.250.550">
    <property type="match status" value="1"/>
</dbReference>
<evidence type="ECO:0000256" key="5">
    <source>
        <dbReference type="ARBA" id="ARBA00022555"/>
    </source>
</evidence>
<organism evidence="15">
    <name type="scientific">marine metagenome</name>
    <dbReference type="NCBI Taxonomy" id="408172"/>
    <lineage>
        <taxon>unclassified sequences</taxon>
        <taxon>metagenomes</taxon>
        <taxon>ecological metagenomes</taxon>
    </lineage>
</organism>
<evidence type="ECO:0000256" key="11">
    <source>
        <dbReference type="ARBA" id="ARBA00022884"/>
    </source>
</evidence>
<reference evidence="15" key="1">
    <citation type="submission" date="2018-05" db="EMBL/GenBank/DDBJ databases">
        <authorList>
            <person name="Lanie J.A."/>
            <person name="Ng W.-L."/>
            <person name="Kazmierczak K.M."/>
            <person name="Andrzejewski T.M."/>
            <person name="Davidsen T.M."/>
            <person name="Wayne K.J."/>
            <person name="Tettelin H."/>
            <person name="Glass J.I."/>
            <person name="Rusch D."/>
            <person name="Podicherti R."/>
            <person name="Tsui H.-C.T."/>
            <person name="Winkler M.E."/>
        </authorList>
    </citation>
    <scope>NUCLEOTIDE SEQUENCE</scope>
</reference>
<gene>
    <name evidence="15" type="ORF">METZ01_LOCUS95192</name>
</gene>
<dbReference type="GO" id="GO:0000049">
    <property type="term" value="F:tRNA binding"/>
    <property type="evidence" value="ECO:0007669"/>
    <property type="project" value="UniProtKB-KW"/>
</dbReference>
<dbReference type="CDD" id="cd00673">
    <property type="entry name" value="AlaRS_core"/>
    <property type="match status" value="1"/>
</dbReference>
<dbReference type="SUPFAM" id="SSF101353">
    <property type="entry name" value="Putative anticodon-binding domain of alanyl-tRNA synthetase (AlaRS)"/>
    <property type="match status" value="1"/>
</dbReference>
<dbReference type="Pfam" id="PF07973">
    <property type="entry name" value="tRNA_SAD"/>
    <property type="match status" value="1"/>
</dbReference>
<evidence type="ECO:0000259" key="14">
    <source>
        <dbReference type="PROSITE" id="PS50860"/>
    </source>
</evidence>
<dbReference type="InterPro" id="IPR050058">
    <property type="entry name" value="Ala-tRNA_ligase"/>
</dbReference>
<dbReference type="EC" id="6.1.1.7" evidence="3"/>
<dbReference type="SUPFAM" id="SSF50447">
    <property type="entry name" value="Translation proteins"/>
    <property type="match status" value="1"/>
</dbReference>
<dbReference type="InterPro" id="IPR018163">
    <property type="entry name" value="Thr/Ala-tRNA-synth_IIc_edit"/>
</dbReference>
<evidence type="ECO:0000256" key="1">
    <source>
        <dbReference type="ARBA" id="ARBA00001947"/>
    </source>
</evidence>
<dbReference type="InterPro" id="IPR012947">
    <property type="entry name" value="tRNA_SAD"/>
</dbReference>
<feature type="domain" description="Alanyl-transfer RNA synthetases family profile" evidence="14">
    <location>
        <begin position="1"/>
        <end position="693"/>
    </location>
</feature>
<dbReference type="SUPFAM" id="SSF55681">
    <property type="entry name" value="Class II aaRS and biotin synthetases"/>
    <property type="match status" value="1"/>
</dbReference>
<dbReference type="Pfam" id="PF02272">
    <property type="entry name" value="DHHA1"/>
    <property type="match status" value="1"/>
</dbReference>
<keyword evidence="11" id="KW-0694">RNA-binding</keyword>
<dbReference type="InterPro" id="IPR002318">
    <property type="entry name" value="Ala-tRNA-lgiase_IIc"/>
</dbReference>
<evidence type="ECO:0000256" key="6">
    <source>
        <dbReference type="ARBA" id="ARBA00022598"/>
    </source>
</evidence>
<dbReference type="SUPFAM" id="SSF55186">
    <property type="entry name" value="ThrRS/AlaRS common domain"/>
    <property type="match status" value="1"/>
</dbReference>
<dbReference type="InterPro" id="IPR018162">
    <property type="entry name" value="Ala-tRNA-ligase_IIc_anticod-bd"/>
</dbReference>
<dbReference type="InterPro" id="IPR009000">
    <property type="entry name" value="Transl_B-barrel_sf"/>
</dbReference>
<dbReference type="Gene3D" id="2.40.30.130">
    <property type="match status" value="1"/>
</dbReference>
<keyword evidence="12" id="KW-0648">Protein biosynthesis</keyword>
<dbReference type="Gene3D" id="3.30.930.10">
    <property type="entry name" value="Bira Bifunctional Protein, Domain 2"/>
    <property type="match status" value="1"/>
</dbReference>
<keyword evidence="10" id="KW-0067">ATP-binding</keyword>
<dbReference type="InterPro" id="IPR018164">
    <property type="entry name" value="Ala-tRNA-synth_IIc_N"/>
</dbReference>
<dbReference type="FunFam" id="3.30.54.20:FF:000001">
    <property type="entry name" value="Alanine--tRNA ligase"/>
    <property type="match status" value="1"/>
</dbReference>
<keyword evidence="7" id="KW-0479">Metal-binding</keyword>
<dbReference type="GO" id="GO:0005524">
    <property type="term" value="F:ATP binding"/>
    <property type="evidence" value="ECO:0007669"/>
    <property type="project" value="UniProtKB-KW"/>
</dbReference>
<evidence type="ECO:0000256" key="7">
    <source>
        <dbReference type="ARBA" id="ARBA00022723"/>
    </source>
</evidence>
<proteinExistence type="inferred from homology"/>
<dbReference type="Gene3D" id="3.30.54.20">
    <property type="match status" value="1"/>
</dbReference>
<dbReference type="HAMAP" id="MF_00036_B">
    <property type="entry name" value="Ala_tRNA_synth_B"/>
    <property type="match status" value="1"/>
</dbReference>
<dbReference type="SMART" id="SM00863">
    <property type="entry name" value="tRNA_SAD"/>
    <property type="match status" value="1"/>
</dbReference>
<dbReference type="NCBIfam" id="TIGR00344">
    <property type="entry name" value="alaS"/>
    <property type="match status" value="1"/>
</dbReference>
<evidence type="ECO:0000256" key="2">
    <source>
        <dbReference type="ARBA" id="ARBA00008226"/>
    </source>
</evidence>
<dbReference type="GO" id="GO:0006419">
    <property type="term" value="P:alanyl-tRNA aminoacylation"/>
    <property type="evidence" value="ECO:0007669"/>
    <property type="project" value="InterPro"/>
</dbReference>
<dbReference type="InterPro" id="IPR023033">
    <property type="entry name" value="Ala_tRNA_ligase_euk/bac"/>
</dbReference>
<keyword evidence="8" id="KW-0547">Nucleotide-binding</keyword>
<dbReference type="GO" id="GO:0005829">
    <property type="term" value="C:cytosol"/>
    <property type="evidence" value="ECO:0007669"/>
    <property type="project" value="TreeGrafter"/>
</dbReference>
<keyword evidence="13" id="KW-0030">Aminoacyl-tRNA synthetase</keyword>
<dbReference type="GO" id="GO:0002161">
    <property type="term" value="F:aminoacyl-tRNA deacylase activity"/>
    <property type="evidence" value="ECO:0007669"/>
    <property type="project" value="TreeGrafter"/>
</dbReference>
<dbReference type="Gene3D" id="3.30.980.10">
    <property type="entry name" value="Threonyl-trna Synthetase, Chain A, domain 2"/>
    <property type="match status" value="1"/>
</dbReference>
<accession>A0A381VRE3</accession>
<dbReference type="FunFam" id="3.10.310.40:FF:000001">
    <property type="entry name" value="Alanine--tRNA ligase"/>
    <property type="match status" value="1"/>
</dbReference>
<dbReference type="PROSITE" id="PS50860">
    <property type="entry name" value="AA_TRNA_LIGASE_II_ALA"/>
    <property type="match status" value="1"/>
</dbReference>
<dbReference type="GO" id="GO:0004813">
    <property type="term" value="F:alanine-tRNA ligase activity"/>
    <property type="evidence" value="ECO:0007669"/>
    <property type="project" value="UniProtKB-EC"/>
</dbReference>
<evidence type="ECO:0000313" key="15">
    <source>
        <dbReference type="EMBL" id="SVA42338.1"/>
    </source>
</evidence>
<protein>
    <recommendedName>
        <fullName evidence="4">Alanine--tRNA ligase</fullName>
        <ecNumber evidence="3">6.1.1.7</ecNumber>
    </recommendedName>
</protein>
<dbReference type="AlphaFoldDB" id="A0A381VRE3"/>
<dbReference type="Pfam" id="PF01411">
    <property type="entry name" value="tRNA-synt_2c"/>
    <property type="match status" value="1"/>
</dbReference>